<evidence type="ECO:0000256" key="1">
    <source>
        <dbReference type="ARBA" id="ARBA00022884"/>
    </source>
</evidence>
<dbReference type="PROSITE" id="PS52002">
    <property type="entry name" value="SM"/>
    <property type="match status" value="1"/>
</dbReference>
<evidence type="ECO:0000256" key="3">
    <source>
        <dbReference type="HAMAP-Rule" id="MF_00436"/>
    </source>
</evidence>
<dbReference type="InterPro" id="IPR005001">
    <property type="entry name" value="Hfq"/>
</dbReference>
<dbReference type="HAMAP" id="MF_00436">
    <property type="entry name" value="Hfq"/>
    <property type="match status" value="1"/>
</dbReference>
<dbReference type="SUPFAM" id="SSF50182">
    <property type="entry name" value="Sm-like ribonucleoproteins"/>
    <property type="match status" value="1"/>
</dbReference>
<dbReference type="CDD" id="cd01716">
    <property type="entry name" value="Hfq"/>
    <property type="match status" value="1"/>
</dbReference>
<name>A0A1F6DDN7_9BACT</name>
<gene>
    <name evidence="3" type="primary">hfq</name>
    <name evidence="5" type="ORF">A3C89_01045</name>
</gene>
<evidence type="ECO:0000256" key="2">
    <source>
        <dbReference type="ARBA" id="ARBA00023016"/>
    </source>
</evidence>
<accession>A0A1F6DDN7</accession>
<keyword evidence="2 3" id="KW-0346">Stress response</keyword>
<dbReference type="InterPro" id="IPR047575">
    <property type="entry name" value="Sm"/>
</dbReference>
<dbReference type="Pfam" id="PF17209">
    <property type="entry name" value="Hfq"/>
    <property type="match status" value="1"/>
</dbReference>
<dbReference type="EMBL" id="MFLF01000014">
    <property type="protein sequence ID" value="OGG59528.1"/>
    <property type="molecule type" value="Genomic_DNA"/>
</dbReference>
<dbReference type="InterPro" id="IPR010920">
    <property type="entry name" value="LSM_dom_sf"/>
</dbReference>
<comment type="caution">
    <text evidence="5">The sequence shown here is derived from an EMBL/GenBank/DDBJ whole genome shotgun (WGS) entry which is preliminary data.</text>
</comment>
<protein>
    <recommendedName>
        <fullName evidence="3">RNA-binding protein Hfq</fullName>
    </recommendedName>
</protein>
<feature type="domain" description="Sm" evidence="4">
    <location>
        <begin position="10"/>
        <end position="70"/>
    </location>
</feature>
<organism evidence="5 6">
    <name type="scientific">Candidatus Kaiserbacteria bacterium RIFCSPHIGHO2_02_FULL_50_50</name>
    <dbReference type="NCBI Taxonomy" id="1798492"/>
    <lineage>
        <taxon>Bacteria</taxon>
        <taxon>Candidatus Kaiseribacteriota</taxon>
    </lineage>
</organism>
<dbReference type="GO" id="GO:0005829">
    <property type="term" value="C:cytosol"/>
    <property type="evidence" value="ECO:0007669"/>
    <property type="project" value="TreeGrafter"/>
</dbReference>
<dbReference type="AlphaFoldDB" id="A0A1F6DDN7"/>
<sequence>MANNQPTLQDKFLGDLQERGVAVHIYLINGIKLVGMIAGGDQYTILLSGFDTVQLVYKHAISTIVPQGSKAPRA</sequence>
<evidence type="ECO:0000259" key="4">
    <source>
        <dbReference type="PROSITE" id="PS52002"/>
    </source>
</evidence>
<comment type="function">
    <text evidence="3">RNA chaperone that binds small regulatory RNA (sRNAs) and mRNAs to facilitate mRNA translational regulation in response to envelope stress, environmental stress and changes in metabolite concentrations. Also binds with high specificity to tRNAs.</text>
</comment>
<dbReference type="GO" id="GO:0003723">
    <property type="term" value="F:RNA binding"/>
    <property type="evidence" value="ECO:0007669"/>
    <property type="project" value="UniProtKB-UniRule"/>
</dbReference>
<proteinExistence type="inferred from homology"/>
<dbReference type="Proteomes" id="UP000178794">
    <property type="component" value="Unassembled WGS sequence"/>
</dbReference>
<dbReference type="NCBIfam" id="TIGR02383">
    <property type="entry name" value="Hfq"/>
    <property type="match status" value="1"/>
</dbReference>
<dbReference type="GO" id="GO:0043487">
    <property type="term" value="P:regulation of RNA stability"/>
    <property type="evidence" value="ECO:0007669"/>
    <property type="project" value="TreeGrafter"/>
</dbReference>
<keyword evidence="1 3" id="KW-0694">RNA-binding</keyword>
<dbReference type="PANTHER" id="PTHR34772">
    <property type="entry name" value="RNA-BINDING PROTEIN HFQ"/>
    <property type="match status" value="1"/>
</dbReference>
<dbReference type="GO" id="GO:0006355">
    <property type="term" value="P:regulation of DNA-templated transcription"/>
    <property type="evidence" value="ECO:0007669"/>
    <property type="project" value="InterPro"/>
</dbReference>
<comment type="subunit">
    <text evidence="3">Homohexamer.</text>
</comment>
<reference evidence="5 6" key="1">
    <citation type="journal article" date="2016" name="Nat. Commun.">
        <title>Thousands of microbial genomes shed light on interconnected biogeochemical processes in an aquifer system.</title>
        <authorList>
            <person name="Anantharaman K."/>
            <person name="Brown C.T."/>
            <person name="Hug L.A."/>
            <person name="Sharon I."/>
            <person name="Castelle C.J."/>
            <person name="Probst A.J."/>
            <person name="Thomas B.C."/>
            <person name="Singh A."/>
            <person name="Wilkins M.J."/>
            <person name="Karaoz U."/>
            <person name="Brodie E.L."/>
            <person name="Williams K.H."/>
            <person name="Hubbard S.S."/>
            <person name="Banfield J.F."/>
        </authorList>
    </citation>
    <scope>NUCLEOTIDE SEQUENCE [LARGE SCALE GENOMIC DNA]</scope>
</reference>
<dbReference type="GO" id="GO:0045974">
    <property type="term" value="P:regulation of translation, ncRNA-mediated"/>
    <property type="evidence" value="ECO:0007669"/>
    <property type="project" value="TreeGrafter"/>
</dbReference>
<dbReference type="STRING" id="1798492.A3C89_01045"/>
<dbReference type="PANTHER" id="PTHR34772:SF1">
    <property type="entry name" value="RNA-BINDING PROTEIN HFQ"/>
    <property type="match status" value="1"/>
</dbReference>
<comment type="similarity">
    <text evidence="3">Belongs to the Hfq family.</text>
</comment>
<evidence type="ECO:0000313" key="5">
    <source>
        <dbReference type="EMBL" id="OGG59528.1"/>
    </source>
</evidence>
<dbReference type="Gene3D" id="2.30.30.100">
    <property type="match status" value="1"/>
</dbReference>
<evidence type="ECO:0000313" key="6">
    <source>
        <dbReference type="Proteomes" id="UP000178794"/>
    </source>
</evidence>